<dbReference type="RefSeq" id="WP_044187503.1">
    <property type="nucleotide sequence ID" value="NZ_JMCB01000005.1"/>
</dbReference>
<organism evidence="3 4">
    <name type="scientific">Hyalangium minutum</name>
    <dbReference type="NCBI Taxonomy" id="394096"/>
    <lineage>
        <taxon>Bacteria</taxon>
        <taxon>Pseudomonadati</taxon>
        <taxon>Myxococcota</taxon>
        <taxon>Myxococcia</taxon>
        <taxon>Myxococcales</taxon>
        <taxon>Cystobacterineae</taxon>
        <taxon>Archangiaceae</taxon>
        <taxon>Hyalangium</taxon>
    </lineage>
</organism>
<evidence type="ECO:0000313" key="3">
    <source>
        <dbReference type="EMBL" id="KFE68913.1"/>
    </source>
</evidence>
<name>A0A085WMK0_9BACT</name>
<dbReference type="PROSITE" id="PS51257">
    <property type="entry name" value="PROKAR_LIPOPROTEIN"/>
    <property type="match status" value="1"/>
</dbReference>
<dbReference type="EMBL" id="JMCB01000005">
    <property type="protein sequence ID" value="KFE68913.1"/>
    <property type="molecule type" value="Genomic_DNA"/>
</dbReference>
<proteinExistence type="predicted"/>
<keyword evidence="2" id="KW-0732">Signal</keyword>
<evidence type="ECO:0000256" key="2">
    <source>
        <dbReference type="SAM" id="SignalP"/>
    </source>
</evidence>
<evidence type="ECO:0000313" key="4">
    <source>
        <dbReference type="Proteomes" id="UP000028725"/>
    </source>
</evidence>
<feature type="region of interest" description="Disordered" evidence="1">
    <location>
        <begin position="121"/>
        <end position="145"/>
    </location>
</feature>
<dbReference type="Proteomes" id="UP000028725">
    <property type="component" value="Unassembled WGS sequence"/>
</dbReference>
<reference evidence="3 4" key="1">
    <citation type="submission" date="2014-04" db="EMBL/GenBank/DDBJ databases">
        <title>Genome assembly of Hyalangium minutum DSM 14724.</title>
        <authorList>
            <person name="Sharma G."/>
            <person name="Subramanian S."/>
        </authorList>
    </citation>
    <scope>NUCLEOTIDE SEQUENCE [LARGE SCALE GENOMIC DNA]</scope>
    <source>
        <strain evidence="3 4">DSM 14724</strain>
    </source>
</reference>
<comment type="caution">
    <text evidence="3">The sequence shown here is derived from an EMBL/GenBank/DDBJ whole genome shotgun (WGS) entry which is preliminary data.</text>
</comment>
<sequence>MKTWIMGAAALGAACLWGCATGTTVGGYSSEASPPTRVAQNPDIARGDTGPLIRGTVVADYRDTLIVRDDKGFERSMRVDEQTMYKDRNGDLVAREYLAPGAQVRTSFDYNNQERIAREVVIDNDQTQCQPNAWPEEPSPYRQNP</sequence>
<gene>
    <name evidence="3" type="ORF">DB31_6815</name>
</gene>
<dbReference type="OrthoDB" id="5514112at2"/>
<protein>
    <recommendedName>
        <fullName evidence="5">Lipoprotein</fullName>
    </recommendedName>
</protein>
<dbReference type="AlphaFoldDB" id="A0A085WMK0"/>
<evidence type="ECO:0000256" key="1">
    <source>
        <dbReference type="SAM" id="MobiDB-lite"/>
    </source>
</evidence>
<keyword evidence="4" id="KW-1185">Reference proteome</keyword>
<feature type="signal peptide" evidence="2">
    <location>
        <begin position="1"/>
        <end position="20"/>
    </location>
</feature>
<evidence type="ECO:0008006" key="5">
    <source>
        <dbReference type="Google" id="ProtNLM"/>
    </source>
</evidence>
<feature type="chain" id="PRO_5001800043" description="Lipoprotein" evidence="2">
    <location>
        <begin position="21"/>
        <end position="145"/>
    </location>
</feature>
<accession>A0A085WMK0</accession>